<proteinExistence type="predicted"/>
<evidence type="ECO:0000313" key="1">
    <source>
        <dbReference type="EMBL" id="GAJ18658.1"/>
    </source>
</evidence>
<comment type="caution">
    <text evidence="1">The sequence shown here is derived from an EMBL/GenBank/DDBJ whole genome shotgun (WGS) entry which is preliminary data.</text>
</comment>
<organism evidence="1">
    <name type="scientific">marine sediment metagenome</name>
    <dbReference type="NCBI Taxonomy" id="412755"/>
    <lineage>
        <taxon>unclassified sequences</taxon>
        <taxon>metagenomes</taxon>
        <taxon>ecological metagenomes</taxon>
    </lineage>
</organism>
<accession>X1UMF3</accession>
<feature type="non-terminal residue" evidence="1">
    <location>
        <position position="1"/>
    </location>
</feature>
<dbReference type="AlphaFoldDB" id="X1UMF3"/>
<gene>
    <name evidence="1" type="ORF">S12H4_62427</name>
</gene>
<dbReference type="EMBL" id="BARW01041873">
    <property type="protein sequence ID" value="GAJ18658.1"/>
    <property type="molecule type" value="Genomic_DNA"/>
</dbReference>
<name>X1UMF3_9ZZZZ</name>
<protein>
    <submittedName>
        <fullName evidence="1">Uncharacterized protein</fullName>
    </submittedName>
</protein>
<reference evidence="1" key="1">
    <citation type="journal article" date="2014" name="Front. Microbiol.">
        <title>High frequency of phylogenetically diverse reductive dehalogenase-homologous genes in deep subseafloor sedimentary metagenomes.</title>
        <authorList>
            <person name="Kawai M."/>
            <person name="Futagami T."/>
            <person name="Toyoda A."/>
            <person name="Takaki Y."/>
            <person name="Nishi S."/>
            <person name="Hori S."/>
            <person name="Arai W."/>
            <person name="Tsubouchi T."/>
            <person name="Morono Y."/>
            <person name="Uchiyama I."/>
            <person name="Ito T."/>
            <person name="Fujiyama A."/>
            <person name="Inagaki F."/>
            <person name="Takami H."/>
        </authorList>
    </citation>
    <scope>NUCLEOTIDE SEQUENCE</scope>
    <source>
        <strain evidence="1">Expedition CK06-06</strain>
    </source>
</reference>
<sequence length="78" mass="8759">CECCGNPIMILRGAYLQPEALASLGLKLECEIPQPGVRVHEFRNPAQARVKYAEYLEGLKPHYEKAYAVLTLKSKVQN</sequence>